<proteinExistence type="predicted"/>
<feature type="non-terminal residue" evidence="2">
    <location>
        <position position="1"/>
    </location>
</feature>
<dbReference type="EMBL" id="JH159157">
    <property type="protein sequence ID" value="EGZ12167.1"/>
    <property type="molecule type" value="Genomic_DNA"/>
</dbReference>
<evidence type="ECO:0000256" key="1">
    <source>
        <dbReference type="SAM" id="MobiDB-lite"/>
    </source>
</evidence>
<reference evidence="2 3" key="1">
    <citation type="journal article" date="2006" name="Science">
        <title>Phytophthora genome sequences uncover evolutionary origins and mechanisms of pathogenesis.</title>
        <authorList>
            <person name="Tyler B.M."/>
            <person name="Tripathy S."/>
            <person name="Zhang X."/>
            <person name="Dehal P."/>
            <person name="Jiang R.H."/>
            <person name="Aerts A."/>
            <person name="Arredondo F.D."/>
            <person name="Baxter L."/>
            <person name="Bensasson D."/>
            <person name="Beynon J.L."/>
            <person name="Chapman J."/>
            <person name="Damasceno C.M."/>
            <person name="Dorrance A.E."/>
            <person name="Dou D."/>
            <person name="Dickerman A.W."/>
            <person name="Dubchak I.L."/>
            <person name="Garbelotto M."/>
            <person name="Gijzen M."/>
            <person name="Gordon S.G."/>
            <person name="Govers F."/>
            <person name="Grunwald N.J."/>
            <person name="Huang W."/>
            <person name="Ivors K.L."/>
            <person name="Jones R.W."/>
            <person name="Kamoun S."/>
            <person name="Krampis K."/>
            <person name="Lamour K.H."/>
            <person name="Lee M.K."/>
            <person name="McDonald W.H."/>
            <person name="Medina M."/>
            <person name="Meijer H.J."/>
            <person name="Nordberg E.K."/>
            <person name="Maclean D.J."/>
            <person name="Ospina-Giraldo M.D."/>
            <person name="Morris P.F."/>
            <person name="Phuntumart V."/>
            <person name="Putnam N.H."/>
            <person name="Rash S."/>
            <person name="Rose J.K."/>
            <person name="Sakihama Y."/>
            <person name="Salamov A.A."/>
            <person name="Savidor A."/>
            <person name="Scheuring C.F."/>
            <person name="Smith B.M."/>
            <person name="Sobral B.W."/>
            <person name="Terry A."/>
            <person name="Torto-Alalibo T.A."/>
            <person name="Win J."/>
            <person name="Xu Z."/>
            <person name="Zhang H."/>
            <person name="Grigoriev I.V."/>
            <person name="Rokhsar D.S."/>
            <person name="Boore J.L."/>
        </authorList>
    </citation>
    <scope>NUCLEOTIDE SEQUENCE [LARGE SCALE GENOMIC DNA]</scope>
    <source>
        <strain evidence="2 3">P6497</strain>
    </source>
</reference>
<sequence>LQAAALKASRVHSDSMLRERTPVETQALMAYFRGDLDLRHPPLFLKATMPVLQRAMVEQFHETHVEATLTADIPPHVPLRKGMPHLALFEELFNSNKNVRHGKEMIDRMLKDVKMLFFDGNHTLKFVFHSRRTAEFYNGVSLRLQRVVIDLEDSSGLEDGVYNSAQLRRFYSIRILNAAAELGIATMVSAFSQLAGLAASRISSVRSSSEAQRVSPAPAQTASPVSSYLGSSAPSQSPPPAPTPGSEAPYSICCLRENRSPPRTNPTQVNYWLSWFQGREVNVPANGQCAILALYATVSNQEHGSLPLTPEVIADANFHKRAIYALMVENLQADCKLGILDPFTELDRLNPGCEHPKTKEAAIAIVCTYLLHERLRSVDTRVP</sequence>
<dbReference type="OMA" id="QCAFLAM"/>
<protein>
    <submittedName>
        <fullName evidence="2">Uncharacterized protein</fullName>
    </submittedName>
</protein>
<accession>G4ZYY4</accession>
<dbReference type="InParanoid" id="G4ZYY4"/>
<organism evidence="2 3">
    <name type="scientific">Phytophthora sojae (strain P6497)</name>
    <name type="common">Soybean stem and root rot agent</name>
    <name type="synonym">Phytophthora megasperma f. sp. glycines</name>
    <dbReference type="NCBI Taxonomy" id="1094619"/>
    <lineage>
        <taxon>Eukaryota</taxon>
        <taxon>Sar</taxon>
        <taxon>Stramenopiles</taxon>
        <taxon>Oomycota</taxon>
        <taxon>Peronosporomycetes</taxon>
        <taxon>Peronosporales</taxon>
        <taxon>Peronosporaceae</taxon>
        <taxon>Phytophthora</taxon>
    </lineage>
</organism>
<feature type="compositionally biased region" description="Polar residues" evidence="1">
    <location>
        <begin position="218"/>
        <end position="230"/>
    </location>
</feature>
<feature type="region of interest" description="Disordered" evidence="1">
    <location>
        <begin position="209"/>
        <end position="248"/>
    </location>
</feature>
<dbReference type="GeneID" id="20650565"/>
<dbReference type="RefSeq" id="XP_009532500.1">
    <property type="nucleotide sequence ID" value="XM_009534205.1"/>
</dbReference>
<keyword evidence="3" id="KW-1185">Reference proteome</keyword>
<dbReference type="Proteomes" id="UP000002640">
    <property type="component" value="Unassembled WGS sequence"/>
</dbReference>
<evidence type="ECO:0000313" key="3">
    <source>
        <dbReference type="Proteomes" id="UP000002640"/>
    </source>
</evidence>
<gene>
    <name evidence="2" type="ORF">PHYSODRAFT_376796</name>
</gene>
<name>G4ZYY4_PHYSP</name>
<dbReference type="KEGG" id="psoj:PHYSODRAFT_376796"/>
<dbReference type="AlphaFoldDB" id="G4ZYY4"/>
<evidence type="ECO:0000313" key="2">
    <source>
        <dbReference type="EMBL" id="EGZ12167.1"/>
    </source>
</evidence>
<feature type="non-terminal residue" evidence="2">
    <location>
        <position position="383"/>
    </location>
</feature>